<dbReference type="Proteomes" id="UP001341840">
    <property type="component" value="Unassembled WGS sequence"/>
</dbReference>
<name>A0ABU6RZT4_9FABA</name>
<protein>
    <submittedName>
        <fullName evidence="2">Uncharacterized protein</fullName>
    </submittedName>
</protein>
<comment type="caution">
    <text evidence="2">The sequence shown here is derived from an EMBL/GenBank/DDBJ whole genome shotgun (WGS) entry which is preliminary data.</text>
</comment>
<keyword evidence="1" id="KW-0732">Signal</keyword>
<keyword evidence="3" id="KW-1185">Reference proteome</keyword>
<dbReference type="PANTHER" id="PTHR31161">
    <property type="entry name" value="PROTEIN GRAVITROPIC IN THE LIGHT 1"/>
    <property type="match status" value="1"/>
</dbReference>
<feature type="signal peptide" evidence="1">
    <location>
        <begin position="1"/>
        <end position="24"/>
    </location>
</feature>
<evidence type="ECO:0000313" key="3">
    <source>
        <dbReference type="Proteomes" id="UP001341840"/>
    </source>
</evidence>
<feature type="non-terminal residue" evidence="2">
    <location>
        <position position="107"/>
    </location>
</feature>
<accession>A0ABU6RZT4</accession>
<evidence type="ECO:0000256" key="1">
    <source>
        <dbReference type="SAM" id="SignalP"/>
    </source>
</evidence>
<evidence type="ECO:0000313" key="2">
    <source>
        <dbReference type="EMBL" id="MED6129474.1"/>
    </source>
</evidence>
<proteinExistence type="predicted"/>
<gene>
    <name evidence="2" type="ORF">PIB30_108324</name>
</gene>
<dbReference type="InterPro" id="IPR040225">
    <property type="entry name" value="GIL1-like"/>
</dbReference>
<organism evidence="2 3">
    <name type="scientific">Stylosanthes scabra</name>
    <dbReference type="NCBI Taxonomy" id="79078"/>
    <lineage>
        <taxon>Eukaryota</taxon>
        <taxon>Viridiplantae</taxon>
        <taxon>Streptophyta</taxon>
        <taxon>Embryophyta</taxon>
        <taxon>Tracheophyta</taxon>
        <taxon>Spermatophyta</taxon>
        <taxon>Magnoliopsida</taxon>
        <taxon>eudicotyledons</taxon>
        <taxon>Gunneridae</taxon>
        <taxon>Pentapetalae</taxon>
        <taxon>rosids</taxon>
        <taxon>fabids</taxon>
        <taxon>Fabales</taxon>
        <taxon>Fabaceae</taxon>
        <taxon>Papilionoideae</taxon>
        <taxon>50 kb inversion clade</taxon>
        <taxon>dalbergioids sensu lato</taxon>
        <taxon>Dalbergieae</taxon>
        <taxon>Pterocarpus clade</taxon>
        <taxon>Stylosanthes</taxon>
    </lineage>
</organism>
<feature type="chain" id="PRO_5046158950" evidence="1">
    <location>
        <begin position="25"/>
        <end position="107"/>
    </location>
</feature>
<dbReference type="EMBL" id="JASCZI010035211">
    <property type="protein sequence ID" value="MED6129474.1"/>
    <property type="molecule type" value="Genomic_DNA"/>
</dbReference>
<sequence>MVQVRAAAKSFASLLLSLMNTAHWDIPTAVRSIEAATATASNKCDDNTSSSTINIVSPQHANLSTLLNPDQFRRDCFAQYRDMKSMDPAELLGILPACHFGRFCSDK</sequence>
<reference evidence="2 3" key="1">
    <citation type="journal article" date="2023" name="Plants (Basel)">
        <title>Bridging the Gap: Combining Genomics and Transcriptomics Approaches to Understand Stylosanthes scabra, an Orphan Legume from the Brazilian Caatinga.</title>
        <authorList>
            <person name="Ferreira-Neto J.R.C."/>
            <person name="da Silva M.D."/>
            <person name="Binneck E."/>
            <person name="de Melo N.F."/>
            <person name="da Silva R.H."/>
            <person name="de Melo A.L.T.M."/>
            <person name="Pandolfi V."/>
            <person name="Bustamante F.O."/>
            <person name="Brasileiro-Vidal A.C."/>
            <person name="Benko-Iseppon A.M."/>
        </authorList>
    </citation>
    <scope>NUCLEOTIDE SEQUENCE [LARGE SCALE GENOMIC DNA]</scope>
    <source>
        <tissue evidence="2">Leaves</tissue>
    </source>
</reference>